<evidence type="ECO:0000259" key="2">
    <source>
        <dbReference type="PROSITE" id="PS50404"/>
    </source>
</evidence>
<gene>
    <name evidence="4" type="primary">maiA</name>
    <name evidence="4" type="ORF">ACFOOQ_15190</name>
</gene>
<dbReference type="SUPFAM" id="SSF47616">
    <property type="entry name" value="GST C-terminal domain-like"/>
    <property type="match status" value="1"/>
</dbReference>
<dbReference type="PROSITE" id="PS50404">
    <property type="entry name" value="GST_NTER"/>
    <property type="match status" value="1"/>
</dbReference>
<comment type="caution">
    <text evidence="4">The sequence shown here is derived from an EMBL/GenBank/DDBJ whole genome shotgun (WGS) entry which is preliminary data.</text>
</comment>
<dbReference type="PANTHER" id="PTHR42673">
    <property type="entry name" value="MALEYLACETOACETATE ISOMERASE"/>
    <property type="match status" value="1"/>
</dbReference>
<dbReference type="SFLD" id="SFLDG00358">
    <property type="entry name" value="Main_(cytGST)"/>
    <property type="match status" value="1"/>
</dbReference>
<dbReference type="InterPro" id="IPR005955">
    <property type="entry name" value="GST_Zeta"/>
</dbReference>
<dbReference type="InterPro" id="IPR036249">
    <property type="entry name" value="Thioredoxin-like_sf"/>
</dbReference>
<dbReference type="EMBL" id="JBHRYJ010000003">
    <property type="protein sequence ID" value="MFC3676901.1"/>
    <property type="molecule type" value="Genomic_DNA"/>
</dbReference>
<dbReference type="Gene3D" id="1.20.1050.10">
    <property type="match status" value="1"/>
</dbReference>
<evidence type="ECO:0000259" key="3">
    <source>
        <dbReference type="PROSITE" id="PS50405"/>
    </source>
</evidence>
<dbReference type="Pfam" id="PF13410">
    <property type="entry name" value="GST_C_2"/>
    <property type="match status" value="1"/>
</dbReference>
<dbReference type="InterPro" id="IPR010987">
    <property type="entry name" value="Glutathione-S-Trfase_C-like"/>
</dbReference>
<dbReference type="SFLD" id="SFLDS00019">
    <property type="entry name" value="Glutathione_Transferase_(cytos"/>
    <property type="match status" value="1"/>
</dbReference>
<organism evidence="4 5">
    <name type="scientific">Ferrovibrio xuzhouensis</name>
    <dbReference type="NCBI Taxonomy" id="1576914"/>
    <lineage>
        <taxon>Bacteria</taxon>
        <taxon>Pseudomonadati</taxon>
        <taxon>Pseudomonadota</taxon>
        <taxon>Alphaproteobacteria</taxon>
        <taxon>Rhodospirillales</taxon>
        <taxon>Rhodospirillaceae</taxon>
        <taxon>Ferrovibrio</taxon>
    </lineage>
</organism>
<dbReference type="PROSITE" id="PS50405">
    <property type="entry name" value="GST_CTER"/>
    <property type="match status" value="1"/>
</dbReference>
<dbReference type="PANTHER" id="PTHR42673:SF21">
    <property type="entry name" value="GLUTATHIONE S-TRANSFERASE YFCF"/>
    <property type="match status" value="1"/>
</dbReference>
<keyword evidence="5" id="KW-1185">Reference proteome</keyword>
<dbReference type="RefSeq" id="WP_379728168.1">
    <property type="nucleotide sequence ID" value="NZ_JBHRYJ010000003.1"/>
</dbReference>
<reference evidence="5" key="1">
    <citation type="journal article" date="2019" name="Int. J. Syst. Evol. Microbiol.">
        <title>The Global Catalogue of Microorganisms (GCM) 10K type strain sequencing project: providing services to taxonomists for standard genome sequencing and annotation.</title>
        <authorList>
            <consortium name="The Broad Institute Genomics Platform"/>
            <consortium name="The Broad Institute Genome Sequencing Center for Infectious Disease"/>
            <person name="Wu L."/>
            <person name="Ma J."/>
        </authorList>
    </citation>
    <scope>NUCLEOTIDE SEQUENCE [LARGE SCALE GENOMIC DNA]</scope>
    <source>
        <strain evidence="5">KCTC 42182</strain>
    </source>
</reference>
<dbReference type="InterPro" id="IPR034330">
    <property type="entry name" value="GST_Zeta_C"/>
</dbReference>
<dbReference type="CDD" id="cd03191">
    <property type="entry name" value="GST_C_Zeta"/>
    <property type="match status" value="1"/>
</dbReference>
<evidence type="ECO:0000256" key="1">
    <source>
        <dbReference type="ARBA" id="ARBA00010007"/>
    </source>
</evidence>
<evidence type="ECO:0000313" key="5">
    <source>
        <dbReference type="Proteomes" id="UP001595711"/>
    </source>
</evidence>
<dbReference type="InterPro" id="IPR034333">
    <property type="entry name" value="GST_Zeta_N"/>
</dbReference>
<dbReference type="InterPro" id="IPR040079">
    <property type="entry name" value="Glutathione_S-Trfase"/>
</dbReference>
<dbReference type="InterPro" id="IPR004045">
    <property type="entry name" value="Glutathione_S-Trfase_N"/>
</dbReference>
<dbReference type="Gene3D" id="3.40.30.10">
    <property type="entry name" value="Glutaredoxin"/>
    <property type="match status" value="1"/>
</dbReference>
<evidence type="ECO:0000313" key="4">
    <source>
        <dbReference type="EMBL" id="MFC3676901.1"/>
    </source>
</evidence>
<dbReference type="CDD" id="cd03042">
    <property type="entry name" value="GST_N_Zeta"/>
    <property type="match status" value="1"/>
</dbReference>
<dbReference type="GO" id="GO:0016034">
    <property type="term" value="F:maleylacetoacetate isomerase activity"/>
    <property type="evidence" value="ECO:0007669"/>
    <property type="project" value="UniProtKB-EC"/>
</dbReference>
<dbReference type="SUPFAM" id="SSF52833">
    <property type="entry name" value="Thioredoxin-like"/>
    <property type="match status" value="1"/>
</dbReference>
<comment type="similarity">
    <text evidence="1">Belongs to the GST superfamily. Zeta family.</text>
</comment>
<protein>
    <submittedName>
        <fullName evidence="4">Maleylacetoacetate isomerase</fullName>
        <ecNumber evidence="4">5.2.1.2</ecNumber>
    </submittedName>
</protein>
<dbReference type="EC" id="5.2.1.2" evidence="4"/>
<dbReference type="NCBIfam" id="TIGR01262">
    <property type="entry name" value="maiA"/>
    <property type="match status" value="1"/>
</dbReference>
<accession>A0ABV7VHA7</accession>
<feature type="domain" description="GST C-terminal" evidence="3">
    <location>
        <begin position="85"/>
        <end position="212"/>
    </location>
</feature>
<sequence>MLLYGYFRSSAAYRVRIALNLKGLTYDYRFIHLQKNDQLSPEYAGINPQKLVPTLDDGGHLLTQSLAIIEYLEETRPEPALLPRDPVERARVRALAQAIACDIHPINNLRVLRYLMKDLGVAEDKKDAWYRHWVEDGLQAVETILARDPATGRFCHGDSPTIADICLVPQVANARRFKCDLSACPTVERIAAECAQIEAFARAAPDKQPDAE</sequence>
<proteinExistence type="inferred from homology"/>
<keyword evidence="4" id="KW-0413">Isomerase</keyword>
<dbReference type="InterPro" id="IPR036282">
    <property type="entry name" value="Glutathione-S-Trfase_C_sf"/>
</dbReference>
<feature type="domain" description="GST N-terminal" evidence="2">
    <location>
        <begin position="1"/>
        <end position="80"/>
    </location>
</feature>
<name>A0ABV7VHA7_9PROT</name>
<dbReference type="Pfam" id="PF13417">
    <property type="entry name" value="GST_N_3"/>
    <property type="match status" value="1"/>
</dbReference>
<dbReference type="Proteomes" id="UP001595711">
    <property type="component" value="Unassembled WGS sequence"/>
</dbReference>